<accession>A0A2P2JBF1</accession>
<protein>
    <submittedName>
        <fullName evidence="1">Uncharacterized protein</fullName>
    </submittedName>
</protein>
<dbReference type="AlphaFoldDB" id="A0A2P2JBF1"/>
<proteinExistence type="predicted"/>
<dbReference type="EMBL" id="GGEC01010332">
    <property type="protein sequence ID" value="MBW90815.1"/>
    <property type="molecule type" value="Transcribed_RNA"/>
</dbReference>
<organism evidence="1">
    <name type="scientific">Rhizophora mucronata</name>
    <name type="common">Asiatic mangrove</name>
    <dbReference type="NCBI Taxonomy" id="61149"/>
    <lineage>
        <taxon>Eukaryota</taxon>
        <taxon>Viridiplantae</taxon>
        <taxon>Streptophyta</taxon>
        <taxon>Embryophyta</taxon>
        <taxon>Tracheophyta</taxon>
        <taxon>Spermatophyta</taxon>
        <taxon>Magnoliopsida</taxon>
        <taxon>eudicotyledons</taxon>
        <taxon>Gunneridae</taxon>
        <taxon>Pentapetalae</taxon>
        <taxon>rosids</taxon>
        <taxon>fabids</taxon>
        <taxon>Malpighiales</taxon>
        <taxon>Rhizophoraceae</taxon>
        <taxon>Rhizophora</taxon>
    </lineage>
</organism>
<sequence length="16" mass="1977">MIPCLVEKLDKIRKQY</sequence>
<reference evidence="1" key="1">
    <citation type="submission" date="2018-02" db="EMBL/GenBank/DDBJ databases">
        <title>Rhizophora mucronata_Transcriptome.</title>
        <authorList>
            <person name="Meera S.P."/>
            <person name="Sreeshan A."/>
            <person name="Augustine A."/>
        </authorList>
    </citation>
    <scope>NUCLEOTIDE SEQUENCE</scope>
    <source>
        <tissue evidence="1">Leaf</tissue>
    </source>
</reference>
<name>A0A2P2JBF1_RHIMU</name>
<evidence type="ECO:0000313" key="1">
    <source>
        <dbReference type="EMBL" id="MBW90815.1"/>
    </source>
</evidence>